<accession>A0A077NLB3</accession>
<protein>
    <recommendedName>
        <fullName evidence="1">HTH cro/C1-type domain-containing protein</fullName>
    </recommendedName>
</protein>
<dbReference type="Proteomes" id="UP000028511">
    <property type="component" value="Unassembled WGS sequence"/>
</dbReference>
<dbReference type="SUPFAM" id="SSF47413">
    <property type="entry name" value="lambda repressor-like DNA-binding domains"/>
    <property type="match status" value="1"/>
</dbReference>
<dbReference type="InterPro" id="IPR001387">
    <property type="entry name" value="Cro/C1-type_HTH"/>
</dbReference>
<feature type="domain" description="HTH cro/C1-type" evidence="1">
    <location>
        <begin position="13"/>
        <end position="67"/>
    </location>
</feature>
<dbReference type="Gene3D" id="1.10.260.40">
    <property type="entry name" value="lambda repressor-like DNA-binding domains"/>
    <property type="match status" value="1"/>
</dbReference>
<sequence length="137" mass="16152">MNDKNEKTMGQRIRSRRKELNRTMMDIAKEMNVSTAAVSLWERDESSISGQRLNQLCKALDCSPMWLLDGIEYLAASTKRVENKYTKYEMEKLDNIFNILPREHRLKVVEYAQNLLDDYYADMSAKINMIKSMKMKE</sequence>
<dbReference type="CDD" id="cd00093">
    <property type="entry name" value="HTH_XRE"/>
    <property type="match status" value="1"/>
</dbReference>
<name>A0A077NLB3_XENBV</name>
<dbReference type="HOGENOM" id="CLU_1864372_0_0_6"/>
<evidence type="ECO:0000259" key="1">
    <source>
        <dbReference type="PROSITE" id="PS50943"/>
    </source>
</evidence>
<comment type="caution">
    <text evidence="2">The sequence shown here is derived from an EMBL/GenBank/DDBJ whole genome shotgun (WGS) entry which is preliminary data.</text>
</comment>
<dbReference type="PROSITE" id="PS50943">
    <property type="entry name" value="HTH_CROC1"/>
    <property type="match status" value="1"/>
</dbReference>
<dbReference type="Pfam" id="PF01381">
    <property type="entry name" value="HTH_3"/>
    <property type="match status" value="1"/>
</dbReference>
<dbReference type="AlphaFoldDB" id="A0A077NLB3"/>
<reference evidence="2" key="1">
    <citation type="submission" date="2013-07" db="EMBL/GenBank/DDBJ databases">
        <title>Sub-species coevolution in mutualistic symbiosis.</title>
        <authorList>
            <person name="Murfin K."/>
            <person name="Klassen J."/>
            <person name="Lee M."/>
            <person name="Forst S."/>
            <person name="Stock P."/>
            <person name="Goodrich-Blair H."/>
        </authorList>
    </citation>
    <scope>NUCLEOTIDE SEQUENCE [LARGE SCALE GENOMIC DNA]</scope>
    <source>
        <strain evidence="2">Puntauvense</strain>
    </source>
</reference>
<dbReference type="SMART" id="SM00530">
    <property type="entry name" value="HTH_XRE"/>
    <property type="match status" value="1"/>
</dbReference>
<dbReference type="EMBL" id="CBSW010000249">
    <property type="protein sequence ID" value="CDG98680.1"/>
    <property type="molecule type" value="Genomic_DNA"/>
</dbReference>
<organism evidence="2">
    <name type="scientific">Xenorhabdus bovienii str. puntauvense</name>
    <dbReference type="NCBI Taxonomy" id="1398201"/>
    <lineage>
        <taxon>Bacteria</taxon>
        <taxon>Pseudomonadati</taxon>
        <taxon>Pseudomonadota</taxon>
        <taxon>Gammaproteobacteria</taxon>
        <taxon>Enterobacterales</taxon>
        <taxon>Morganellaceae</taxon>
        <taxon>Xenorhabdus</taxon>
    </lineage>
</organism>
<evidence type="ECO:0000313" key="2">
    <source>
        <dbReference type="EMBL" id="CDG98680.1"/>
    </source>
</evidence>
<gene>
    <name evidence="2" type="ORF">XBP1_450002</name>
</gene>
<dbReference type="RefSeq" id="WP_071826707.1">
    <property type="nucleotide sequence ID" value="NZ_CAWLWN010000043.1"/>
</dbReference>
<dbReference type="GO" id="GO:0003677">
    <property type="term" value="F:DNA binding"/>
    <property type="evidence" value="ECO:0007669"/>
    <property type="project" value="InterPro"/>
</dbReference>
<dbReference type="InterPro" id="IPR010982">
    <property type="entry name" value="Lambda_DNA-bd_dom_sf"/>
</dbReference>
<proteinExistence type="predicted"/>